<evidence type="ECO:0000256" key="2">
    <source>
        <dbReference type="SAM" id="Coils"/>
    </source>
</evidence>
<feature type="compositionally biased region" description="Basic and acidic residues" evidence="3">
    <location>
        <begin position="212"/>
        <end position="231"/>
    </location>
</feature>
<keyword evidence="1 2" id="KW-0175">Coiled coil</keyword>
<dbReference type="GO" id="GO:0005634">
    <property type="term" value="C:nucleus"/>
    <property type="evidence" value="ECO:0007669"/>
    <property type="project" value="TreeGrafter"/>
</dbReference>
<evidence type="ECO:0000256" key="1">
    <source>
        <dbReference type="ARBA" id="ARBA00023054"/>
    </source>
</evidence>
<sequence length="368" mass="41364">MGADNDSLYGQPKKKNKNELSSVSGLSFAGQMSSLIANANTSGSTSNDRTRRSRHPKSDLFGKQNKGAEKRAAADLEETDHHVAKQVHMSSKDIGSVDDVTLNRSKQKMEKKVRMYNDMKKGMYLAGDSSDEDRQGPSSHSEEYLGRLRRREKEGLIDFDRKWANEEKKKADGSKGPESESEDDDNASIISYEDEFGRSRRGTRSEAAQAYRAKDEEARGEAAQERWRPNRPENLIYGEAVQSQAFNPEANIAAQMAHLAARRDRSATPPDQVHYDADGEVRNRGTGFYAFSRDEETRQKQMEELKGARVETLRERERIKERAAIHQAKIAERKSEIAQLRAKRLTAKFMNELEGGATAGPSQPPVVR</sequence>
<feature type="region of interest" description="Disordered" evidence="3">
    <location>
        <begin position="37"/>
        <end position="231"/>
    </location>
</feature>
<dbReference type="OrthoDB" id="333551at2759"/>
<feature type="compositionally biased region" description="Basic and acidic residues" evidence="3">
    <location>
        <begin position="56"/>
        <end position="83"/>
    </location>
</feature>
<feature type="compositionally biased region" description="Basic and acidic residues" evidence="3">
    <location>
        <begin position="107"/>
        <end position="121"/>
    </location>
</feature>
<reference evidence="4" key="2">
    <citation type="journal article" date="2023" name="IMA Fungus">
        <title>Comparative genomic study of the Penicillium genus elucidates a diverse pangenome and 15 lateral gene transfer events.</title>
        <authorList>
            <person name="Petersen C."/>
            <person name="Sorensen T."/>
            <person name="Nielsen M.R."/>
            <person name="Sondergaard T.E."/>
            <person name="Sorensen J.L."/>
            <person name="Fitzpatrick D.A."/>
            <person name="Frisvad J.C."/>
            <person name="Nielsen K.L."/>
        </authorList>
    </citation>
    <scope>NUCLEOTIDE SEQUENCE</scope>
    <source>
        <strain evidence="4">IBT 29677</strain>
    </source>
</reference>
<dbReference type="RefSeq" id="XP_056483798.1">
    <property type="nucleotide sequence ID" value="XM_056633178.1"/>
</dbReference>
<comment type="caution">
    <text evidence="4">The sequence shown here is derived from an EMBL/GenBank/DDBJ whole genome shotgun (WGS) entry which is preliminary data.</text>
</comment>
<accession>A0A9X0B2S0</accession>
<evidence type="ECO:0000313" key="5">
    <source>
        <dbReference type="Proteomes" id="UP001147747"/>
    </source>
</evidence>
<feature type="region of interest" description="Disordered" evidence="3">
    <location>
        <begin position="261"/>
        <end position="280"/>
    </location>
</feature>
<dbReference type="PANTHER" id="PTHR15885">
    <property type="entry name" value="COILED-COIL DOMAIN-CONTAINING PROTEIN 174"/>
    <property type="match status" value="1"/>
</dbReference>
<organism evidence="4 5">
    <name type="scientific">Penicillium cosmopolitanum</name>
    <dbReference type="NCBI Taxonomy" id="1131564"/>
    <lineage>
        <taxon>Eukaryota</taxon>
        <taxon>Fungi</taxon>
        <taxon>Dikarya</taxon>
        <taxon>Ascomycota</taxon>
        <taxon>Pezizomycotina</taxon>
        <taxon>Eurotiomycetes</taxon>
        <taxon>Eurotiomycetidae</taxon>
        <taxon>Eurotiales</taxon>
        <taxon>Aspergillaceae</taxon>
        <taxon>Penicillium</taxon>
    </lineage>
</organism>
<feature type="region of interest" description="Disordered" evidence="3">
    <location>
        <begin position="1"/>
        <end position="22"/>
    </location>
</feature>
<keyword evidence="5" id="KW-1185">Reference proteome</keyword>
<protein>
    <submittedName>
        <fullName evidence="4">Uncharacterized protein</fullName>
    </submittedName>
</protein>
<feature type="compositionally biased region" description="Basic and acidic residues" evidence="3">
    <location>
        <begin position="132"/>
        <end position="178"/>
    </location>
</feature>
<dbReference type="InterPro" id="IPR025066">
    <property type="entry name" value="CCDC174-like"/>
</dbReference>
<feature type="compositionally biased region" description="Polar residues" evidence="3">
    <location>
        <begin position="37"/>
        <end position="47"/>
    </location>
</feature>
<dbReference type="PANTHER" id="PTHR15885:SF1">
    <property type="entry name" value="COILED-COIL DOMAIN-CONTAINING PROTEIN 174"/>
    <property type="match status" value="1"/>
</dbReference>
<evidence type="ECO:0000313" key="4">
    <source>
        <dbReference type="EMBL" id="KAJ5386000.1"/>
    </source>
</evidence>
<proteinExistence type="predicted"/>
<dbReference type="EMBL" id="JAPZBU010000009">
    <property type="protein sequence ID" value="KAJ5386000.1"/>
    <property type="molecule type" value="Genomic_DNA"/>
</dbReference>
<feature type="coiled-coil region" evidence="2">
    <location>
        <begin position="302"/>
        <end position="348"/>
    </location>
</feature>
<evidence type="ECO:0000256" key="3">
    <source>
        <dbReference type="SAM" id="MobiDB-lite"/>
    </source>
</evidence>
<name>A0A9X0B2S0_9EURO</name>
<dbReference type="GeneID" id="81372158"/>
<reference evidence="4" key="1">
    <citation type="submission" date="2022-12" db="EMBL/GenBank/DDBJ databases">
        <authorList>
            <person name="Petersen C."/>
        </authorList>
    </citation>
    <scope>NUCLEOTIDE SEQUENCE</scope>
    <source>
        <strain evidence="4">IBT 29677</strain>
    </source>
</reference>
<dbReference type="Pfam" id="PF13300">
    <property type="entry name" value="DUF4078"/>
    <property type="match status" value="1"/>
</dbReference>
<dbReference type="AlphaFoldDB" id="A0A9X0B2S0"/>
<gene>
    <name evidence="4" type="ORF">N7509_008541</name>
</gene>
<dbReference type="Proteomes" id="UP001147747">
    <property type="component" value="Unassembled WGS sequence"/>
</dbReference>